<name>A0ABU9B3T1_9BACT</name>
<accession>A0ABU9B3T1</accession>
<feature type="signal peptide" evidence="5">
    <location>
        <begin position="1"/>
        <end position="18"/>
    </location>
</feature>
<dbReference type="InterPro" id="IPR023296">
    <property type="entry name" value="Glyco_hydro_beta-prop_sf"/>
</dbReference>
<dbReference type="Pfam" id="PF00251">
    <property type="entry name" value="Glyco_hydro_32N"/>
    <property type="match status" value="1"/>
</dbReference>
<evidence type="ECO:0000256" key="4">
    <source>
        <dbReference type="RuleBase" id="RU362110"/>
    </source>
</evidence>
<comment type="similarity">
    <text evidence="1 4">Belongs to the glycosyl hydrolase 32 family.</text>
</comment>
<dbReference type="GO" id="GO:0016787">
    <property type="term" value="F:hydrolase activity"/>
    <property type="evidence" value="ECO:0007669"/>
    <property type="project" value="UniProtKB-KW"/>
</dbReference>
<keyword evidence="5" id="KW-0732">Signal</keyword>
<evidence type="ECO:0000256" key="1">
    <source>
        <dbReference type="ARBA" id="ARBA00009902"/>
    </source>
</evidence>
<evidence type="ECO:0000313" key="8">
    <source>
        <dbReference type="EMBL" id="MEK7953986.1"/>
    </source>
</evidence>
<feature type="chain" id="PRO_5046002506" evidence="5">
    <location>
        <begin position="19"/>
        <end position="617"/>
    </location>
</feature>
<comment type="caution">
    <text evidence="8">The sequence shown here is derived from an EMBL/GenBank/DDBJ whole genome shotgun (WGS) entry which is preliminary data.</text>
</comment>
<feature type="domain" description="Glycosyl hydrolase family 32 N-terminal" evidence="6">
    <location>
        <begin position="211"/>
        <end position="474"/>
    </location>
</feature>
<dbReference type="PANTHER" id="PTHR42800:SF1">
    <property type="entry name" value="EXOINULINASE INUD (AFU_ORTHOLOGUE AFUA_5G00480)"/>
    <property type="match status" value="1"/>
</dbReference>
<organism evidence="8 9">
    <name type="scientific">Luteolibacter soli</name>
    <dbReference type="NCBI Taxonomy" id="3135280"/>
    <lineage>
        <taxon>Bacteria</taxon>
        <taxon>Pseudomonadati</taxon>
        <taxon>Verrucomicrobiota</taxon>
        <taxon>Verrucomicrobiia</taxon>
        <taxon>Verrucomicrobiales</taxon>
        <taxon>Verrucomicrobiaceae</taxon>
        <taxon>Luteolibacter</taxon>
    </lineage>
</organism>
<keyword evidence="3 4" id="KW-0326">Glycosidase</keyword>
<sequence length="617" mass="68655">MPLRYLIMHSLLATVAFGADDIVINDFESAGYGAWRKDGTAFDEGPARGASLATLEITNAVGSGVACSENFNSGTTGGNDVPQGRLTSQEFEIQRKYISFKIGGGDYERHACMNLLVDGEIVKSATGRNSDAMYAASWDVTKWAGKKAKIELVDEASGNWGHILADQLVQTDAPAVLPVVTTPVYREAARPLYHFTARQWTMDRLNPGMRQEGWLNDLNGMIFYKGEYHMFAQRWNKCWIHAVSKDLVHWTELPPAFWEEELDSAVQSGSCVMDMKNTSGLGQPGKEPPMVAVWSRNDNRTQCLSYSLDSGRTFKHYEKNPLFVFPERDPKIFWHAPSNKWVMVMYGSGQYHIFTSTNLLSWKNENNPIPNAFECPDFFELPVEGTSTKKWVLVHADGKYSSGAFSGTKFTEETDRFLMDIGGDPFYATQTFNNTETGDGRRIQLAWMRGSNFPGQPFSQQVTFPCELKLKNTRAGLRIFRQPVREISLLADQVKNVPCGKLTPGEVTTICETGEAYRIEAEVDIPANASVVFNVRGTAVRLGKNELRVNDRSAKIPEDVKKVEILVDRASLEVFVNDGEISCTRILHPSAAGTLLTTEGGSATVPTVRLTTLKGMW</sequence>
<dbReference type="InterPro" id="IPR013320">
    <property type="entry name" value="ConA-like_dom_sf"/>
</dbReference>
<dbReference type="Pfam" id="PF08244">
    <property type="entry name" value="Glyco_hydro_32C"/>
    <property type="match status" value="1"/>
</dbReference>
<evidence type="ECO:0000259" key="6">
    <source>
        <dbReference type="Pfam" id="PF00251"/>
    </source>
</evidence>
<proteinExistence type="inferred from homology"/>
<dbReference type="CDD" id="cd18622">
    <property type="entry name" value="GH32_Inu-like"/>
    <property type="match status" value="1"/>
</dbReference>
<feature type="domain" description="Glycosyl hydrolase family 32 C-terminal" evidence="7">
    <location>
        <begin position="552"/>
        <end position="608"/>
    </location>
</feature>
<dbReference type="PANTHER" id="PTHR42800">
    <property type="entry name" value="EXOINULINASE INUD (AFU_ORTHOLOGUE AFUA_5G00480)"/>
    <property type="match status" value="1"/>
</dbReference>
<gene>
    <name evidence="8" type="ORF">WKV53_25950</name>
</gene>
<evidence type="ECO:0000256" key="2">
    <source>
        <dbReference type="ARBA" id="ARBA00022801"/>
    </source>
</evidence>
<dbReference type="InterPro" id="IPR001362">
    <property type="entry name" value="Glyco_hydro_32"/>
</dbReference>
<evidence type="ECO:0000256" key="3">
    <source>
        <dbReference type="ARBA" id="ARBA00023295"/>
    </source>
</evidence>
<dbReference type="Gene3D" id="2.115.10.20">
    <property type="entry name" value="Glycosyl hydrolase domain, family 43"/>
    <property type="match status" value="1"/>
</dbReference>
<dbReference type="SUPFAM" id="SSF49899">
    <property type="entry name" value="Concanavalin A-like lectins/glucanases"/>
    <property type="match status" value="1"/>
</dbReference>
<dbReference type="EMBL" id="JBBUKT010000015">
    <property type="protein sequence ID" value="MEK7953986.1"/>
    <property type="molecule type" value="Genomic_DNA"/>
</dbReference>
<dbReference type="Proteomes" id="UP001371305">
    <property type="component" value="Unassembled WGS sequence"/>
</dbReference>
<reference evidence="8 9" key="1">
    <citation type="submission" date="2024-04" db="EMBL/GenBank/DDBJ databases">
        <title>Luteolibacter sp. isolated from soil.</title>
        <authorList>
            <person name="An J."/>
        </authorList>
    </citation>
    <scope>NUCLEOTIDE SEQUENCE [LARGE SCALE GENOMIC DNA]</scope>
    <source>
        <strain evidence="8 9">Y139</strain>
    </source>
</reference>
<protein>
    <submittedName>
        <fullName evidence="8">Glycoside hydrolase family 32 protein</fullName>
    </submittedName>
</protein>
<evidence type="ECO:0000313" key="9">
    <source>
        <dbReference type="Proteomes" id="UP001371305"/>
    </source>
</evidence>
<dbReference type="InterPro" id="IPR013148">
    <property type="entry name" value="Glyco_hydro_32_N"/>
</dbReference>
<keyword evidence="2 4" id="KW-0378">Hydrolase</keyword>
<evidence type="ECO:0000256" key="5">
    <source>
        <dbReference type="SAM" id="SignalP"/>
    </source>
</evidence>
<dbReference type="InterPro" id="IPR013189">
    <property type="entry name" value="Glyco_hydro_32_C"/>
</dbReference>
<evidence type="ECO:0000259" key="7">
    <source>
        <dbReference type="Pfam" id="PF08244"/>
    </source>
</evidence>
<dbReference type="Gene3D" id="2.60.120.560">
    <property type="entry name" value="Exo-inulinase, domain 1"/>
    <property type="match status" value="1"/>
</dbReference>
<dbReference type="SUPFAM" id="SSF75005">
    <property type="entry name" value="Arabinanase/levansucrase/invertase"/>
    <property type="match status" value="1"/>
</dbReference>
<dbReference type="SMART" id="SM00640">
    <property type="entry name" value="Glyco_32"/>
    <property type="match status" value="1"/>
</dbReference>
<keyword evidence="9" id="KW-1185">Reference proteome</keyword>